<evidence type="ECO:0000313" key="5">
    <source>
        <dbReference type="Proteomes" id="UP000504607"/>
    </source>
</evidence>
<dbReference type="GO" id="GO:0005634">
    <property type="term" value="C:nucleus"/>
    <property type="evidence" value="ECO:0007669"/>
    <property type="project" value="UniProtKB-SubCell"/>
</dbReference>
<proteinExistence type="inferred from homology"/>
<reference evidence="6" key="1">
    <citation type="submission" date="2025-08" db="UniProtKB">
        <authorList>
            <consortium name="RefSeq"/>
        </authorList>
    </citation>
    <scope>IDENTIFICATION</scope>
</reference>
<dbReference type="GO" id="GO:0003700">
    <property type="term" value="F:DNA-binding transcription factor activity"/>
    <property type="evidence" value="ECO:0007669"/>
    <property type="project" value="InterPro"/>
</dbReference>
<dbReference type="PANTHER" id="PTHR46159">
    <property type="entry name" value="PROTEIN TESMIN/TSO1-LIKE CXC 2"/>
    <property type="match status" value="1"/>
</dbReference>
<name>A0A8N4IFM2_ELAGV</name>
<organism evidence="5 6">
    <name type="scientific">Elaeis guineensis var. tenera</name>
    <name type="common">Oil palm</name>
    <dbReference type="NCBI Taxonomy" id="51953"/>
    <lineage>
        <taxon>Eukaryota</taxon>
        <taxon>Viridiplantae</taxon>
        <taxon>Streptophyta</taxon>
        <taxon>Embryophyta</taxon>
        <taxon>Tracheophyta</taxon>
        <taxon>Spermatophyta</taxon>
        <taxon>Magnoliopsida</taxon>
        <taxon>Liliopsida</taxon>
        <taxon>Arecaceae</taxon>
        <taxon>Arecoideae</taxon>
        <taxon>Cocoseae</taxon>
        <taxon>Elaeidinae</taxon>
        <taxon>Elaeis</taxon>
    </lineage>
</organism>
<evidence type="ECO:0000256" key="3">
    <source>
        <dbReference type="ARBA" id="ARBA00023242"/>
    </source>
</evidence>
<dbReference type="PROSITE" id="PS51634">
    <property type="entry name" value="CRC"/>
    <property type="match status" value="1"/>
</dbReference>
<dbReference type="InterPro" id="IPR033467">
    <property type="entry name" value="Tesmin/TSO1-like_CXC"/>
</dbReference>
<dbReference type="OrthoDB" id="6283463at2759"/>
<keyword evidence="5" id="KW-1185">Reference proteome</keyword>
<dbReference type="RefSeq" id="XP_029120073.1">
    <property type="nucleotide sequence ID" value="XM_029264240.1"/>
</dbReference>
<gene>
    <name evidence="6" type="primary">LOC105044055</name>
</gene>
<evidence type="ECO:0000259" key="4">
    <source>
        <dbReference type="PROSITE" id="PS51634"/>
    </source>
</evidence>
<evidence type="ECO:0000256" key="1">
    <source>
        <dbReference type="ARBA" id="ARBA00004123"/>
    </source>
</evidence>
<evidence type="ECO:0000256" key="2">
    <source>
        <dbReference type="ARBA" id="ARBA00007267"/>
    </source>
</evidence>
<dbReference type="AlphaFoldDB" id="A0A8N4IFM2"/>
<comment type="subcellular location">
    <subcellularLocation>
        <location evidence="1">Nucleus</location>
    </subcellularLocation>
</comment>
<evidence type="ECO:0000313" key="6">
    <source>
        <dbReference type="RefSeq" id="XP_029120073.1"/>
    </source>
</evidence>
<protein>
    <submittedName>
        <fullName evidence="6">Protein tesmin/TSO1-like CXC 2</fullName>
    </submittedName>
</protein>
<dbReference type="SMART" id="SM01114">
    <property type="entry name" value="CXC"/>
    <property type="match status" value="2"/>
</dbReference>
<feature type="domain" description="CRC" evidence="4">
    <location>
        <begin position="50"/>
        <end position="167"/>
    </location>
</feature>
<dbReference type="InterPro" id="IPR044522">
    <property type="entry name" value="TSO1-like"/>
</dbReference>
<keyword evidence="3" id="KW-0539">Nucleus</keyword>
<dbReference type="InterPro" id="IPR005172">
    <property type="entry name" value="CRC"/>
</dbReference>
<comment type="similarity">
    <text evidence="2">Belongs to the lin-54 family.</text>
</comment>
<sequence length="353" mass="39155">MRLKAWRRLPRLALETKRKCMSLRLNPIFPFSSFHSILSCIRKKPTGKDDSQQCSCKKSNCLKLYCDCFASGSFCAEACRCNDCYNKYEYEEIVSESKERIQSRTPNAFSPKIIRHDSRNMITTSSRHRVGCNCRKSMCMKNYCECFKAHVGCSSVCRCEDCKNTFGAKNASGEIGEMKGESETVKVKSDMTKPEQCHTGFSCLTPCIQSSIQNEPNPSVAPGTSVLSSYTDSWNSPIDSTSRTSFVKAGQGTQTFSSHYQASGSHDAENFGSFLPHCDHSGRNVFGPSSNSNLLQMNVIQGRDHLSVNSLPLTGESSNELDSDSNCGPCNNLEHNYDILKDSSSNIKPVKTS</sequence>
<dbReference type="Proteomes" id="UP000504607">
    <property type="component" value="Chromosome 1"/>
</dbReference>
<dbReference type="PANTHER" id="PTHR46159:SF6">
    <property type="entry name" value="OS12G0605300 PROTEIN"/>
    <property type="match status" value="1"/>
</dbReference>
<accession>A0A8N4IFM2</accession>
<dbReference type="Pfam" id="PF03638">
    <property type="entry name" value="TCR"/>
    <property type="match status" value="2"/>
</dbReference>